<dbReference type="Pfam" id="PF26107">
    <property type="entry name" value="BrxR_CTD"/>
    <property type="match status" value="1"/>
</dbReference>
<feature type="domain" description="DNA-binding transcriptional repressor CapW winged helix-turn-helix" evidence="3">
    <location>
        <begin position="22"/>
        <end position="102"/>
    </location>
</feature>
<proteinExistence type="predicted"/>
<keyword evidence="5" id="KW-1185">Reference proteome</keyword>
<dbReference type="InterPro" id="IPR016634">
    <property type="entry name" value="CapW-like"/>
</dbReference>
<dbReference type="EMBL" id="CP053381">
    <property type="protein sequence ID" value="QTP54680.1"/>
    <property type="molecule type" value="Genomic_DNA"/>
</dbReference>
<accession>A0ABX7W3F6</accession>
<dbReference type="PIRSF" id="PIRSF015558">
    <property type="entry name" value="Txn_reg_DeoR_prd"/>
    <property type="match status" value="1"/>
</dbReference>
<gene>
    <name evidence="4" type="ORF">HNO51_08285</name>
</gene>
<dbReference type="PANTHER" id="PTHR34580">
    <property type="match status" value="1"/>
</dbReference>
<sequence>MDTEALMRKEGGQVIRHAQWGTRRRLEFIDFRLLWERRINRADLEEFFGISTPQASADLKAYRQLAPDNLAYDSSERAYVAQDGFQPVFVRHDASVYLQDLASLYSGTLPENLCFIGNAPTYDEVPIPYRHVNPTVLGEILNTLRKPCSLVIRYQSMSTEEPTWRAISPHAIASDGLRFHVRAYCHKKERFQDFVLSRVLETGTIQPNNVDASQDVKWQEIVRVHLAPHPGLSKEQRESVEREYEMVSGVRTIEVRRALLFYLLNRLRLDEFRELRSPRSQQIIALNPEELKPELSTVYEHKT</sequence>
<dbReference type="Pfam" id="PF13280">
    <property type="entry name" value="WYL"/>
    <property type="match status" value="1"/>
</dbReference>
<evidence type="ECO:0000259" key="1">
    <source>
        <dbReference type="Pfam" id="PF13280"/>
    </source>
</evidence>
<dbReference type="InterPro" id="IPR059020">
    <property type="entry name" value="CapW_CTD"/>
</dbReference>
<dbReference type="PROSITE" id="PS52050">
    <property type="entry name" value="WYL"/>
    <property type="match status" value="1"/>
</dbReference>
<evidence type="ECO:0000259" key="2">
    <source>
        <dbReference type="Pfam" id="PF26107"/>
    </source>
</evidence>
<dbReference type="InterPro" id="IPR059019">
    <property type="entry name" value="WHD_CapW"/>
</dbReference>
<feature type="domain" description="DNA-binding transcriptional repressor CapW C-terminal dimerisation" evidence="2">
    <location>
        <begin position="221"/>
        <end position="291"/>
    </location>
</feature>
<evidence type="ECO:0000259" key="3">
    <source>
        <dbReference type="Pfam" id="PF26109"/>
    </source>
</evidence>
<dbReference type="InterPro" id="IPR051534">
    <property type="entry name" value="CBASS_pafABC_assoc_protein"/>
</dbReference>
<dbReference type="PANTHER" id="PTHR34580:SF3">
    <property type="entry name" value="PROTEIN PAFB"/>
    <property type="match status" value="1"/>
</dbReference>
<dbReference type="RefSeq" id="WP_209538926.1">
    <property type="nucleotide sequence ID" value="NZ_CP053381.1"/>
</dbReference>
<dbReference type="Pfam" id="PF26109">
    <property type="entry name" value="WHD_BrxR"/>
    <property type="match status" value="1"/>
</dbReference>
<dbReference type="InterPro" id="IPR026881">
    <property type="entry name" value="WYL_dom"/>
</dbReference>
<name>A0ABX7W3F6_9GAMM</name>
<organism evidence="4 5">
    <name type="scientific">Billgrantia sulfidoxydans</name>
    <dbReference type="NCBI Taxonomy" id="2733484"/>
    <lineage>
        <taxon>Bacteria</taxon>
        <taxon>Pseudomonadati</taxon>
        <taxon>Pseudomonadota</taxon>
        <taxon>Gammaproteobacteria</taxon>
        <taxon>Oceanospirillales</taxon>
        <taxon>Halomonadaceae</taxon>
        <taxon>Billgrantia</taxon>
    </lineage>
</organism>
<evidence type="ECO:0000313" key="5">
    <source>
        <dbReference type="Proteomes" id="UP000671868"/>
    </source>
</evidence>
<feature type="domain" description="WYL" evidence="1">
    <location>
        <begin position="136"/>
        <end position="200"/>
    </location>
</feature>
<protein>
    <submittedName>
        <fullName evidence="4">WYL domain-containing protein</fullName>
    </submittedName>
</protein>
<dbReference type="Proteomes" id="UP000671868">
    <property type="component" value="Chromosome"/>
</dbReference>
<evidence type="ECO:0000313" key="4">
    <source>
        <dbReference type="EMBL" id="QTP54680.1"/>
    </source>
</evidence>
<reference evidence="4 5" key="1">
    <citation type="journal article" date="2021" name="Front. Microbiol.">
        <title>Aerobic Denitrification and Heterotrophic Sulfur Oxidation in the Genus Halomonas Revealed by Six Novel Species Characterizations and Genome-Based Analysis.</title>
        <authorList>
            <person name="Wang L."/>
            <person name="Shao Z."/>
        </authorList>
    </citation>
    <scope>NUCLEOTIDE SEQUENCE [LARGE SCALE GENOMIC DNA]</scope>
    <source>
        <strain evidence="4 5">MCCC 1A11059</strain>
    </source>
</reference>